<sequence length="368" mass="40600">MEVFNQIFAEYPHVTYGGVGATACATGALVYKIATRKKPTHVGVNCWFCNQDTVVPYGNRNCWDCPNCEQYNGFQENGDYNKAIPAQYTENLNQGVPAGSPRPETSKTLQWVNCQMLVCRKCNNKQTLKIKQLASFVPREDGKYDEEIEEFKRHVEQTHKLCRPCQTAVEYYIKHQNRRLRALLFNHHQLGRGRDAGGAFSQKPHASPAPAGAVFLRDGGASVPKPVPNGGPANGSEEARAAAWPEVLGLLPDLLPDEALRNARRLWSCGQAHQVAVVSLGLLTCVSSVLLGGPVRLRRIDAVASVLWFLVMGLHLVEHYLKDVPSWLDTVKLSATCLCCLAGFTAAVASRKTADRGRTRGQRSESEQ</sequence>
<feature type="domain" description="Ima1 N-terminal" evidence="8">
    <location>
        <begin position="44"/>
        <end position="169"/>
    </location>
</feature>
<keyword evidence="4 7" id="KW-1133">Transmembrane helix</keyword>
<dbReference type="GO" id="GO:0005637">
    <property type="term" value="C:nuclear inner membrane"/>
    <property type="evidence" value="ECO:0007669"/>
    <property type="project" value="UniProtKB-SubCell"/>
</dbReference>
<dbReference type="GO" id="GO:0005521">
    <property type="term" value="F:lamin binding"/>
    <property type="evidence" value="ECO:0007669"/>
    <property type="project" value="TreeGrafter"/>
</dbReference>
<dbReference type="Proteomes" id="UP001044222">
    <property type="component" value="Chromosome 14"/>
</dbReference>
<evidence type="ECO:0000313" key="11">
    <source>
        <dbReference type="Proteomes" id="UP001044222"/>
    </source>
</evidence>
<protein>
    <recommendedName>
        <fullName evidence="12">Transmembrane protein 201</fullName>
    </recommendedName>
</protein>
<keyword evidence="11" id="KW-1185">Reference proteome</keyword>
<comment type="caution">
    <text evidence="10">The sequence shown here is derived from an EMBL/GenBank/DDBJ whole genome shotgun (WGS) entry which is preliminary data.</text>
</comment>
<gene>
    <name evidence="10" type="ORF">ANANG_G00246220</name>
</gene>
<comment type="similarity">
    <text evidence="2">Belongs to the TMEM201 family.</text>
</comment>
<feature type="domain" description="Transmembrane protein 201 C-terminal" evidence="9">
    <location>
        <begin position="226"/>
        <end position="364"/>
    </location>
</feature>
<evidence type="ECO:0000256" key="4">
    <source>
        <dbReference type="ARBA" id="ARBA00022989"/>
    </source>
</evidence>
<feature type="transmembrane region" description="Helical" evidence="7">
    <location>
        <begin position="333"/>
        <end position="350"/>
    </location>
</feature>
<dbReference type="InterPro" id="IPR040041">
    <property type="entry name" value="TMEM201"/>
</dbReference>
<organism evidence="10 11">
    <name type="scientific">Anguilla anguilla</name>
    <name type="common">European freshwater eel</name>
    <name type="synonym">Muraena anguilla</name>
    <dbReference type="NCBI Taxonomy" id="7936"/>
    <lineage>
        <taxon>Eukaryota</taxon>
        <taxon>Metazoa</taxon>
        <taxon>Chordata</taxon>
        <taxon>Craniata</taxon>
        <taxon>Vertebrata</taxon>
        <taxon>Euteleostomi</taxon>
        <taxon>Actinopterygii</taxon>
        <taxon>Neopterygii</taxon>
        <taxon>Teleostei</taxon>
        <taxon>Anguilliformes</taxon>
        <taxon>Anguillidae</taxon>
        <taxon>Anguilla</taxon>
    </lineage>
</organism>
<dbReference type="EMBL" id="JAFIRN010000014">
    <property type="protein sequence ID" value="KAG5835645.1"/>
    <property type="molecule type" value="Genomic_DNA"/>
</dbReference>
<dbReference type="PANTHER" id="PTHR28646">
    <property type="entry name" value="TRANSMEMBRANE PROTEIN 201"/>
    <property type="match status" value="1"/>
</dbReference>
<name>A0A9D3LUY2_ANGAN</name>
<evidence type="ECO:0000256" key="6">
    <source>
        <dbReference type="ARBA" id="ARBA00023242"/>
    </source>
</evidence>
<evidence type="ECO:0000256" key="1">
    <source>
        <dbReference type="ARBA" id="ARBA00004473"/>
    </source>
</evidence>
<comment type="subcellular location">
    <subcellularLocation>
        <location evidence="1">Nucleus inner membrane</location>
        <topology evidence="1">Multi-pass membrane protein</topology>
    </subcellularLocation>
</comment>
<evidence type="ECO:0000256" key="5">
    <source>
        <dbReference type="ARBA" id="ARBA00023136"/>
    </source>
</evidence>
<keyword evidence="6" id="KW-0539">Nucleus</keyword>
<evidence type="ECO:0000313" key="10">
    <source>
        <dbReference type="EMBL" id="KAG5835645.1"/>
    </source>
</evidence>
<keyword evidence="5 7" id="KW-0472">Membrane</keyword>
<feature type="transmembrane region" description="Helical" evidence="7">
    <location>
        <begin position="302"/>
        <end position="321"/>
    </location>
</feature>
<dbReference type="PANTHER" id="PTHR28646:SF1">
    <property type="entry name" value="TRANSMEMBRANE PROTEIN 201"/>
    <property type="match status" value="1"/>
</dbReference>
<dbReference type="GO" id="GO:0030473">
    <property type="term" value="P:nuclear migration along microtubule"/>
    <property type="evidence" value="ECO:0007669"/>
    <property type="project" value="TreeGrafter"/>
</dbReference>
<evidence type="ECO:0000259" key="9">
    <source>
        <dbReference type="Pfam" id="PF10476"/>
    </source>
</evidence>
<dbReference type="Pfam" id="PF09779">
    <property type="entry name" value="Ima1_N"/>
    <property type="match status" value="1"/>
</dbReference>
<feature type="transmembrane region" description="Helical" evidence="7">
    <location>
        <begin position="275"/>
        <end position="295"/>
    </location>
</feature>
<dbReference type="GO" id="GO:0051015">
    <property type="term" value="F:actin filament binding"/>
    <property type="evidence" value="ECO:0007669"/>
    <property type="project" value="TreeGrafter"/>
</dbReference>
<accession>A0A9D3LUY2</accession>
<reference evidence="10" key="1">
    <citation type="submission" date="2021-01" db="EMBL/GenBank/DDBJ databases">
        <title>A chromosome-scale assembly of European eel, Anguilla anguilla.</title>
        <authorList>
            <person name="Henkel C."/>
            <person name="Jong-Raadsen S.A."/>
            <person name="Dufour S."/>
            <person name="Weltzien F.-A."/>
            <person name="Palstra A.P."/>
            <person name="Pelster B."/>
            <person name="Spaink H.P."/>
            <person name="Van Den Thillart G.E."/>
            <person name="Jansen H."/>
            <person name="Zahm M."/>
            <person name="Klopp C."/>
            <person name="Cedric C."/>
            <person name="Louis A."/>
            <person name="Berthelot C."/>
            <person name="Parey E."/>
            <person name="Roest Crollius H."/>
            <person name="Montfort J."/>
            <person name="Robinson-Rechavi M."/>
            <person name="Bucao C."/>
            <person name="Bouchez O."/>
            <person name="Gislard M."/>
            <person name="Lluch J."/>
            <person name="Milhes M."/>
            <person name="Lampietro C."/>
            <person name="Lopez Roques C."/>
            <person name="Donnadieu C."/>
            <person name="Braasch I."/>
            <person name="Desvignes T."/>
            <person name="Postlethwait J."/>
            <person name="Bobe J."/>
            <person name="Guiguen Y."/>
            <person name="Dirks R."/>
        </authorList>
    </citation>
    <scope>NUCLEOTIDE SEQUENCE</scope>
    <source>
        <strain evidence="10">Tag_6206</strain>
        <tissue evidence="10">Liver</tissue>
    </source>
</reference>
<dbReference type="InterPro" id="IPR018617">
    <property type="entry name" value="Ima1_N"/>
</dbReference>
<proteinExistence type="inferred from homology"/>
<dbReference type="Pfam" id="PF10476">
    <property type="entry name" value="DUF2448"/>
    <property type="match status" value="1"/>
</dbReference>
<evidence type="ECO:0008006" key="12">
    <source>
        <dbReference type="Google" id="ProtNLM"/>
    </source>
</evidence>
<evidence type="ECO:0000259" key="8">
    <source>
        <dbReference type="Pfam" id="PF09779"/>
    </source>
</evidence>
<evidence type="ECO:0000256" key="3">
    <source>
        <dbReference type="ARBA" id="ARBA00022692"/>
    </source>
</evidence>
<dbReference type="AlphaFoldDB" id="A0A9D3LUY2"/>
<evidence type="ECO:0000256" key="2">
    <source>
        <dbReference type="ARBA" id="ARBA00007600"/>
    </source>
</evidence>
<dbReference type="InterPro" id="IPR018861">
    <property type="entry name" value="TMEM201_C"/>
</dbReference>
<keyword evidence="3 7" id="KW-0812">Transmembrane</keyword>
<evidence type="ECO:0000256" key="7">
    <source>
        <dbReference type="SAM" id="Phobius"/>
    </source>
</evidence>